<evidence type="ECO:0000256" key="2">
    <source>
        <dbReference type="ARBA" id="ARBA00005585"/>
    </source>
</evidence>
<feature type="transmembrane region" description="Helical" evidence="7">
    <location>
        <begin position="738"/>
        <end position="757"/>
    </location>
</feature>
<feature type="transmembrane region" description="Helical" evidence="7">
    <location>
        <begin position="836"/>
        <end position="858"/>
    </location>
</feature>
<protein>
    <submittedName>
        <fullName evidence="9">(pine wood nematode) hypothetical protein</fullName>
    </submittedName>
</protein>
<dbReference type="InterPro" id="IPR000731">
    <property type="entry name" value="SSD"/>
</dbReference>
<gene>
    <name evidence="9" type="ORF">BXYJ_LOCUS15388</name>
</gene>
<dbReference type="AlphaFoldDB" id="A0A7I8XDJ7"/>
<dbReference type="GO" id="GO:0030659">
    <property type="term" value="C:cytoplasmic vesicle membrane"/>
    <property type="evidence" value="ECO:0007669"/>
    <property type="project" value="TreeGrafter"/>
</dbReference>
<dbReference type="SMR" id="A0A7I8XDJ7"/>
<feature type="domain" description="SSD" evidence="8">
    <location>
        <begin position="342"/>
        <end position="471"/>
    </location>
</feature>
<comment type="similarity">
    <text evidence="2">Belongs to the patched family.</text>
</comment>
<reference evidence="9" key="1">
    <citation type="submission" date="2020-09" db="EMBL/GenBank/DDBJ databases">
        <authorList>
            <person name="Kikuchi T."/>
        </authorList>
    </citation>
    <scope>NUCLEOTIDE SEQUENCE</scope>
    <source>
        <strain evidence="9">Ka4C1</strain>
    </source>
</reference>
<dbReference type="Proteomes" id="UP000659654">
    <property type="component" value="Unassembled WGS sequence"/>
</dbReference>
<evidence type="ECO:0000313" key="9">
    <source>
        <dbReference type="EMBL" id="CAD5235297.1"/>
    </source>
</evidence>
<name>A0A7I8XDJ7_BURXY</name>
<evidence type="ECO:0000256" key="6">
    <source>
        <dbReference type="ARBA" id="ARBA00023180"/>
    </source>
</evidence>
<feature type="transmembrane region" description="Helical" evidence="7">
    <location>
        <begin position="313"/>
        <end position="334"/>
    </location>
</feature>
<dbReference type="Gene3D" id="1.20.1640.10">
    <property type="entry name" value="Multidrug efflux transporter AcrB transmembrane domain"/>
    <property type="match status" value="2"/>
</dbReference>
<dbReference type="OrthoDB" id="6510177at2759"/>
<dbReference type="SUPFAM" id="SSF82866">
    <property type="entry name" value="Multidrug efflux transporter AcrB transmembrane domain"/>
    <property type="match status" value="2"/>
</dbReference>
<dbReference type="Pfam" id="PF02460">
    <property type="entry name" value="Patched"/>
    <property type="match status" value="1"/>
</dbReference>
<feature type="transmembrane region" description="Helical" evidence="7">
    <location>
        <begin position="346"/>
        <end position="368"/>
    </location>
</feature>
<organism evidence="9 10">
    <name type="scientific">Bursaphelenchus xylophilus</name>
    <name type="common">Pinewood nematode worm</name>
    <name type="synonym">Aphelenchoides xylophilus</name>
    <dbReference type="NCBI Taxonomy" id="6326"/>
    <lineage>
        <taxon>Eukaryota</taxon>
        <taxon>Metazoa</taxon>
        <taxon>Ecdysozoa</taxon>
        <taxon>Nematoda</taxon>
        <taxon>Chromadorea</taxon>
        <taxon>Rhabditida</taxon>
        <taxon>Tylenchina</taxon>
        <taxon>Tylenchomorpha</taxon>
        <taxon>Aphelenchoidea</taxon>
        <taxon>Aphelenchoididae</taxon>
        <taxon>Bursaphelenchus</taxon>
    </lineage>
</organism>
<feature type="transmembrane region" description="Helical" evidence="7">
    <location>
        <begin position="511"/>
        <end position="531"/>
    </location>
</feature>
<dbReference type="PANTHER" id="PTHR10796:SF90">
    <property type="entry name" value="SSD DOMAIN-CONTAINING PROTEIN"/>
    <property type="match status" value="1"/>
</dbReference>
<dbReference type="InterPro" id="IPR051697">
    <property type="entry name" value="Patched_domain-protein"/>
</dbReference>
<proteinExistence type="inferred from homology"/>
<dbReference type="InterPro" id="IPR048634">
    <property type="entry name" value="SecD_SecF_C"/>
</dbReference>
<feature type="transmembrane region" description="Helical" evidence="7">
    <location>
        <begin position="864"/>
        <end position="895"/>
    </location>
</feature>
<feature type="transmembrane region" description="Helical" evidence="7">
    <location>
        <begin position="793"/>
        <end position="815"/>
    </location>
</feature>
<keyword evidence="3 7" id="KW-0812">Transmembrane</keyword>
<feature type="transmembrane region" description="Helical" evidence="7">
    <location>
        <begin position="443"/>
        <end position="472"/>
    </location>
</feature>
<feature type="transmembrane region" description="Helical" evidence="7">
    <location>
        <begin position="764"/>
        <end position="787"/>
    </location>
</feature>
<evidence type="ECO:0000256" key="1">
    <source>
        <dbReference type="ARBA" id="ARBA00004141"/>
    </source>
</evidence>
<evidence type="ECO:0000256" key="3">
    <source>
        <dbReference type="ARBA" id="ARBA00022692"/>
    </source>
</evidence>
<dbReference type="GO" id="GO:0018996">
    <property type="term" value="P:molting cycle, collagen and cuticulin-based cuticle"/>
    <property type="evidence" value="ECO:0007669"/>
    <property type="project" value="TreeGrafter"/>
</dbReference>
<sequence>MSAPLLKDSDSALSTKAPSLTPTPEYIDVSLDLSSSTNSTIQKAPKKFDPFRAFGRFVGRSPYLTLLLCIPLALPLIGCFWLHVKDNIRDGYTPQNAPSRYEAQVLREFYNTSSEPILTVLLMRAKDEGNLMRLSHLAQVVEIQKFFFNDFKVKLDEEDTEYRYADICEPYCFVNKPLEMFYNGVMNQITAIKEKSEPNPENRLTFPQARVNGIQIPLQMLFYNVRLKDPAKNYTEPAVQVSNMEHVGLIMLIFRGDPSNPRREAQLSAWEQSVFNYLYEEELFHNDLIQVEVIGVKILDNEMIKDGKRLSPYFAAGFVFVGFFVATAILAPSYGECRWELSKIPLIFAALACPSLAILGGYGLMTLLGLRVNSFLLVMPTLVFGIGVDDGFLVIHSWFRHAQINPAKRIGVVLADVGPSMTITTVTNVLSFAIGCFTPTQEIQLFCFGTAAALLIVYLYHFVLFCPILVIIGNRKWNQENEGPLPEKTPRIPPSESSLIRRFTGLLAKPLFFVFILVACVMYWAVCIYGVSQIRPKLDAAKILPKSSRIQTPNEWLHDVVWHDYQAVSVLVNAPFNLSDTTQRARIEQMVHDFESLPQSWGPASTMFWLRDYIEYFHRDFDIWDVVFSDISEDDLASSGDEQVSEENVTLSSAKLKYFLTSPFYQHWKGFMKIGEDGFIDKFWFSVAFKGLVEWSDRIKLVQRCRELARNYSDLNVTTWEQSGNAMFVDQMLGLNTVAWQTTVLTWATMAVVCAIFMRNFGIVMLASFSILSICVGVMGSLSLLGYDLDPVTVAALLMSIGLSVDYTSHMTSHFQRHRMRTTNTVECIQKTLDSVAWPMIQSALSTILCVSPLFFSFAYTTNVFFSTISLVTVIGLIHGLIIVPCILLAMSYVVGEARFNSVRRQNSQLKIGKKEVENLKK</sequence>
<keyword evidence="10" id="KW-1185">Reference proteome</keyword>
<dbReference type="GO" id="GO:0006897">
    <property type="term" value="P:endocytosis"/>
    <property type="evidence" value="ECO:0007669"/>
    <property type="project" value="TreeGrafter"/>
</dbReference>
<evidence type="ECO:0000256" key="4">
    <source>
        <dbReference type="ARBA" id="ARBA00022989"/>
    </source>
</evidence>
<dbReference type="PANTHER" id="PTHR10796">
    <property type="entry name" value="PATCHED-RELATED"/>
    <property type="match status" value="1"/>
</dbReference>
<dbReference type="PROSITE" id="PS50156">
    <property type="entry name" value="SSD"/>
    <property type="match status" value="1"/>
</dbReference>
<dbReference type="GO" id="GO:0005886">
    <property type="term" value="C:plasma membrane"/>
    <property type="evidence" value="ECO:0007669"/>
    <property type="project" value="TreeGrafter"/>
</dbReference>
<feature type="transmembrane region" description="Helical" evidence="7">
    <location>
        <begin position="63"/>
        <end position="84"/>
    </location>
</feature>
<dbReference type="EMBL" id="CAJFCV020000006">
    <property type="protein sequence ID" value="CAG9131619.1"/>
    <property type="molecule type" value="Genomic_DNA"/>
</dbReference>
<evidence type="ECO:0000256" key="7">
    <source>
        <dbReference type="SAM" id="Phobius"/>
    </source>
</evidence>
<keyword evidence="6" id="KW-0325">Glycoprotein</keyword>
<accession>A0A7I8XDJ7</accession>
<evidence type="ECO:0000256" key="5">
    <source>
        <dbReference type="ARBA" id="ARBA00023136"/>
    </source>
</evidence>
<keyword evidence="4 7" id="KW-1133">Transmembrane helix</keyword>
<feature type="transmembrane region" description="Helical" evidence="7">
    <location>
        <begin position="375"/>
        <end position="399"/>
    </location>
</feature>
<dbReference type="InterPro" id="IPR003392">
    <property type="entry name" value="PTHD_SSD"/>
</dbReference>
<keyword evidence="5 7" id="KW-0472">Membrane</keyword>
<evidence type="ECO:0000259" key="8">
    <source>
        <dbReference type="PROSITE" id="PS50156"/>
    </source>
</evidence>
<dbReference type="Pfam" id="PF02355">
    <property type="entry name" value="SecD_SecF_C"/>
    <property type="match status" value="1"/>
</dbReference>
<dbReference type="Proteomes" id="UP000582659">
    <property type="component" value="Unassembled WGS sequence"/>
</dbReference>
<comment type="subcellular location">
    <subcellularLocation>
        <location evidence="1">Membrane</location>
        <topology evidence="1">Multi-pass membrane protein</topology>
    </subcellularLocation>
</comment>
<evidence type="ECO:0000313" key="10">
    <source>
        <dbReference type="Proteomes" id="UP000659654"/>
    </source>
</evidence>
<dbReference type="EMBL" id="CAJFDI010000006">
    <property type="protein sequence ID" value="CAD5235297.1"/>
    <property type="molecule type" value="Genomic_DNA"/>
</dbReference>
<comment type="caution">
    <text evidence="9">The sequence shown here is derived from an EMBL/GenBank/DDBJ whole genome shotgun (WGS) entry which is preliminary data.</text>
</comment>